<comment type="cofactor">
    <cofactor evidence="1">
        <name>Zn(2+)</name>
        <dbReference type="ChEBI" id="CHEBI:29105"/>
    </cofactor>
</comment>
<organism evidence="6 7">
    <name type="scientific">Lactococcus allomyrinae</name>
    <dbReference type="NCBI Taxonomy" id="2419773"/>
    <lineage>
        <taxon>Bacteria</taxon>
        <taxon>Bacillati</taxon>
        <taxon>Bacillota</taxon>
        <taxon>Bacilli</taxon>
        <taxon>Lactobacillales</taxon>
        <taxon>Streptococcaceae</taxon>
        <taxon>Lactococcus</taxon>
    </lineage>
</organism>
<keyword evidence="2" id="KW-0479">Metal-binding</keyword>
<evidence type="ECO:0000256" key="3">
    <source>
        <dbReference type="ARBA" id="ARBA00022801"/>
    </source>
</evidence>
<evidence type="ECO:0000313" key="6">
    <source>
        <dbReference type="EMBL" id="AYG01864.1"/>
    </source>
</evidence>
<dbReference type="GO" id="GO:0016787">
    <property type="term" value="F:hydrolase activity"/>
    <property type="evidence" value="ECO:0007669"/>
    <property type="project" value="UniProtKB-KW"/>
</dbReference>
<dbReference type="InterPro" id="IPR036866">
    <property type="entry name" value="RibonucZ/Hydroxyglut_hydro"/>
</dbReference>
<protein>
    <submittedName>
        <fullName evidence="6">MBL fold metallo-hydrolase</fullName>
    </submittedName>
</protein>
<dbReference type="SUPFAM" id="SSF56281">
    <property type="entry name" value="Metallo-hydrolase/oxidoreductase"/>
    <property type="match status" value="1"/>
</dbReference>
<dbReference type="InterPro" id="IPR001279">
    <property type="entry name" value="Metallo-B-lactamas"/>
</dbReference>
<proteinExistence type="predicted"/>
<dbReference type="SMART" id="SM00849">
    <property type="entry name" value="Lactamase_B"/>
    <property type="match status" value="1"/>
</dbReference>
<feature type="domain" description="Metallo-beta-lactamase" evidence="5">
    <location>
        <begin position="12"/>
        <end position="190"/>
    </location>
</feature>
<dbReference type="PANTHER" id="PTHR46233:SF3">
    <property type="entry name" value="HYDROXYACYLGLUTATHIONE HYDROLASE GLOC"/>
    <property type="match status" value="1"/>
</dbReference>
<dbReference type="EMBL" id="CP032627">
    <property type="protein sequence ID" value="AYG01864.1"/>
    <property type="molecule type" value="Genomic_DNA"/>
</dbReference>
<sequence>MKIEKIINTIAQENTYLLSNSAFSLIIDPGSNPSELTEKISADKPVSTILLTHAHFDHIMGLQALLDTFPDAQIYLHESEKEWMQNPELNASLLLTGQPVIAPSADKFYNIGENYELDGFKFRVLPTPGHSIGGVSLVFDDENIVFTGDALFKNAVGRWDLPTGDYEQLITSVREQLFTLPDTMEVYAGHGLSTTIGNEKCHNPFFNTH</sequence>
<dbReference type="OrthoDB" id="9802248at2"/>
<dbReference type="GO" id="GO:0046872">
    <property type="term" value="F:metal ion binding"/>
    <property type="evidence" value="ECO:0007669"/>
    <property type="project" value="UniProtKB-KW"/>
</dbReference>
<dbReference type="Gene3D" id="3.60.15.10">
    <property type="entry name" value="Ribonuclease Z/Hydroxyacylglutathione hydrolase-like"/>
    <property type="match status" value="1"/>
</dbReference>
<dbReference type="RefSeq" id="WP_120773233.1">
    <property type="nucleotide sequence ID" value="NZ_CP032627.1"/>
</dbReference>
<dbReference type="Pfam" id="PF00753">
    <property type="entry name" value="Lactamase_B"/>
    <property type="match status" value="1"/>
</dbReference>
<dbReference type="KEGG" id="lact:D7I46_00050"/>
<accession>A0A387BI55</accession>
<dbReference type="CDD" id="cd06262">
    <property type="entry name" value="metallo-hydrolase-like_MBL-fold"/>
    <property type="match status" value="1"/>
</dbReference>
<reference evidence="6 7" key="1">
    <citation type="submission" date="2018-09" db="EMBL/GenBank/DDBJ databases">
        <title>Genome sequencing of strain 1JSPR-7.</title>
        <authorList>
            <person name="Heo J."/>
            <person name="Kim S.-J."/>
            <person name="Kwon S.-W."/>
        </authorList>
    </citation>
    <scope>NUCLEOTIDE SEQUENCE [LARGE SCALE GENOMIC DNA]</scope>
    <source>
        <strain evidence="6 7">1JSPR-7</strain>
    </source>
</reference>
<dbReference type="InterPro" id="IPR051453">
    <property type="entry name" value="MBL_Glyoxalase_II"/>
</dbReference>
<keyword evidence="3 6" id="KW-0378">Hydrolase</keyword>
<evidence type="ECO:0000259" key="5">
    <source>
        <dbReference type="SMART" id="SM00849"/>
    </source>
</evidence>
<keyword evidence="7" id="KW-1185">Reference proteome</keyword>
<dbReference type="AlphaFoldDB" id="A0A387BI55"/>
<gene>
    <name evidence="6" type="ORF">D7I46_00050</name>
</gene>
<dbReference type="Proteomes" id="UP000269374">
    <property type="component" value="Chromosome"/>
</dbReference>
<keyword evidence="4" id="KW-0862">Zinc</keyword>
<evidence type="ECO:0000256" key="2">
    <source>
        <dbReference type="ARBA" id="ARBA00022723"/>
    </source>
</evidence>
<name>A0A387BI55_9LACT</name>
<dbReference type="PANTHER" id="PTHR46233">
    <property type="entry name" value="HYDROXYACYLGLUTATHIONE HYDROLASE GLOC"/>
    <property type="match status" value="1"/>
</dbReference>
<evidence type="ECO:0000256" key="4">
    <source>
        <dbReference type="ARBA" id="ARBA00022833"/>
    </source>
</evidence>
<evidence type="ECO:0000313" key="7">
    <source>
        <dbReference type="Proteomes" id="UP000269374"/>
    </source>
</evidence>
<evidence type="ECO:0000256" key="1">
    <source>
        <dbReference type="ARBA" id="ARBA00001947"/>
    </source>
</evidence>